<reference evidence="1 2" key="1">
    <citation type="journal article" date="2016" name="Nat. Commun.">
        <title>Thousands of microbial genomes shed light on interconnected biogeochemical processes in an aquifer system.</title>
        <authorList>
            <person name="Anantharaman K."/>
            <person name="Brown C.T."/>
            <person name="Hug L.A."/>
            <person name="Sharon I."/>
            <person name="Castelle C.J."/>
            <person name="Probst A.J."/>
            <person name="Thomas B.C."/>
            <person name="Singh A."/>
            <person name="Wilkins M.J."/>
            <person name="Karaoz U."/>
            <person name="Brodie E.L."/>
            <person name="Williams K.H."/>
            <person name="Hubbard S.S."/>
            <person name="Banfield J.F."/>
        </authorList>
    </citation>
    <scope>NUCLEOTIDE SEQUENCE [LARGE SCALE GENOMIC DNA]</scope>
</reference>
<dbReference type="SUPFAM" id="SSF54637">
    <property type="entry name" value="Thioesterase/thiol ester dehydrase-isomerase"/>
    <property type="match status" value="1"/>
</dbReference>
<dbReference type="InterPro" id="IPR029069">
    <property type="entry name" value="HotDog_dom_sf"/>
</dbReference>
<evidence type="ECO:0000313" key="1">
    <source>
        <dbReference type="EMBL" id="OGK49879.1"/>
    </source>
</evidence>
<evidence type="ECO:0000313" key="2">
    <source>
        <dbReference type="Proteomes" id="UP000178558"/>
    </source>
</evidence>
<protein>
    <submittedName>
        <fullName evidence="1">Uncharacterized protein</fullName>
    </submittedName>
</protein>
<dbReference type="EMBL" id="MGAQ01000024">
    <property type="protein sequence ID" value="OGK49879.1"/>
    <property type="molecule type" value="Genomic_DNA"/>
</dbReference>
<accession>A0A1F7J2Q5</accession>
<dbReference type="Proteomes" id="UP000178558">
    <property type="component" value="Unassembled WGS sequence"/>
</dbReference>
<name>A0A1F7J2Q5_9BACT</name>
<comment type="caution">
    <text evidence="1">The sequence shown here is derived from an EMBL/GenBank/DDBJ whole genome shotgun (WGS) entry which is preliminary data.</text>
</comment>
<dbReference type="Gene3D" id="3.10.129.10">
    <property type="entry name" value="Hotdog Thioesterase"/>
    <property type="match status" value="1"/>
</dbReference>
<gene>
    <name evidence="1" type="ORF">A3B50_03780</name>
</gene>
<sequence length="330" mass="35448">MSPEPRRRRPDVPSNEPKDAAGILSTWYGAGAIYVDKVAIFTGQGGLKKGTGEAEVTSLLADKQHDPAYVDYLTSSKPDSVIGRLLVSSAHMVGHFREDSDFFPILPGHKQIRAAVQTLEAWMRQRIGDHAFAQLRSFEGIQFVSMVPPGSELEIEVAGIRVGEALKGDRMVSADVKIVNIANEGKPAAIINGLVIETRKEVPYSHNSSLTADQMMEGVAQTAGLVSGVMSAESTTRVPLFVNIGPTRFLQEVASGLPVVYEVEVESVEAESKEPSEFNASAKITFGGGTRIGTSEGVRAMVLPKTSVDKLYEKAVDAVSAYREQALGDS</sequence>
<organism evidence="1 2">
    <name type="scientific">Candidatus Roizmanbacteria bacterium RIFCSPLOWO2_01_FULL_40_42</name>
    <dbReference type="NCBI Taxonomy" id="1802066"/>
    <lineage>
        <taxon>Bacteria</taxon>
        <taxon>Candidatus Roizmaniibacteriota</taxon>
    </lineage>
</organism>
<proteinExistence type="predicted"/>
<dbReference type="CDD" id="cd03440">
    <property type="entry name" value="hot_dog"/>
    <property type="match status" value="1"/>
</dbReference>
<dbReference type="AlphaFoldDB" id="A0A1F7J2Q5"/>